<dbReference type="InterPro" id="IPR036390">
    <property type="entry name" value="WH_DNA-bd_sf"/>
</dbReference>
<dbReference type="EMBL" id="CP093245">
    <property type="protein sequence ID" value="UNH31055.1"/>
    <property type="molecule type" value="Genomic_DNA"/>
</dbReference>
<dbReference type="PANTHER" id="PTHR30363">
    <property type="entry name" value="HTH-TYPE TRANSCRIPTIONAL REGULATOR SRLR-RELATED"/>
    <property type="match status" value="1"/>
</dbReference>
<protein>
    <submittedName>
        <fullName evidence="4">DeoR family transcriptional regulator</fullName>
    </submittedName>
</protein>
<feature type="domain" description="HTH deoR-type" evidence="3">
    <location>
        <begin position="4"/>
        <end position="59"/>
    </location>
</feature>
<dbReference type="Proteomes" id="UP000829116">
    <property type="component" value="Chromosome"/>
</dbReference>
<proteinExistence type="predicted"/>
<dbReference type="InterPro" id="IPR050313">
    <property type="entry name" value="Carb_Metab_HTH_regulators"/>
</dbReference>
<evidence type="ECO:0000256" key="2">
    <source>
        <dbReference type="ARBA" id="ARBA00023163"/>
    </source>
</evidence>
<dbReference type="InterPro" id="IPR036388">
    <property type="entry name" value="WH-like_DNA-bd_sf"/>
</dbReference>
<dbReference type="SMART" id="SM00420">
    <property type="entry name" value="HTH_DEOR"/>
    <property type="match status" value="1"/>
</dbReference>
<organism evidence="4 5">
    <name type="scientific">Moellerella wisconsensis</name>
    <dbReference type="NCBI Taxonomy" id="158849"/>
    <lineage>
        <taxon>Bacteria</taxon>
        <taxon>Pseudomonadati</taxon>
        <taxon>Pseudomonadota</taxon>
        <taxon>Gammaproteobacteria</taxon>
        <taxon>Enterobacterales</taxon>
        <taxon>Morganellaceae</taxon>
        <taxon>Moellerella</taxon>
    </lineage>
</organism>
<dbReference type="InterPro" id="IPR001034">
    <property type="entry name" value="DeoR_HTH"/>
</dbReference>
<dbReference type="SUPFAM" id="SSF46785">
    <property type="entry name" value="Winged helix' DNA-binding domain"/>
    <property type="match status" value="1"/>
</dbReference>
<accession>A0A9Q8V3L6</accession>
<evidence type="ECO:0000259" key="3">
    <source>
        <dbReference type="PROSITE" id="PS51000"/>
    </source>
</evidence>
<name>A0A9Q8V3L6_9GAMM</name>
<evidence type="ECO:0000313" key="5">
    <source>
        <dbReference type="Proteomes" id="UP000829116"/>
    </source>
</evidence>
<dbReference type="AlphaFoldDB" id="A0A9Q8V3L6"/>
<dbReference type="PANTHER" id="PTHR30363:SF44">
    <property type="entry name" value="AGA OPERON TRANSCRIPTIONAL REPRESSOR-RELATED"/>
    <property type="match status" value="1"/>
</dbReference>
<reference evidence="4" key="1">
    <citation type="submission" date="2022-03" db="EMBL/GenBank/DDBJ databases">
        <title>ESBL-producing Moellerella wisconsensis and Escherichia marmotae isolated from wild game meat.</title>
        <authorList>
            <person name="Biggel M."/>
        </authorList>
    </citation>
    <scope>NUCLEOTIDE SEQUENCE</scope>
    <source>
        <strain evidence="4">W51</strain>
    </source>
</reference>
<sequence>MKTTVERRMEIANLVGVRGKFSVNELSEYFCVSGATIRTDLRFLESMGYVVRSNGYVLLNKGAISRFVQPKDQTEPDNTITEIPLAETPLVSAPIIDTALSDTKLLATLGIEQQLITPPQPELTAPQNIAATVANNSPCEIGQSVFIAAGLQTRQWVRTQDWRSKFIVTNDLLLPSLLSVRDENTKIIIPGGQVNIDTMALDVTGIEHQLINYRVESTIIEVDNFVPQEGFFSNTQQNVNFLKLLRKITKQLIFIVTPQRKDTHAIHFIGDTDFPDNLLSL</sequence>
<keyword evidence="1" id="KW-0805">Transcription regulation</keyword>
<dbReference type="Gene3D" id="1.10.10.10">
    <property type="entry name" value="Winged helix-like DNA-binding domain superfamily/Winged helix DNA-binding domain"/>
    <property type="match status" value="1"/>
</dbReference>
<gene>
    <name evidence="4" type="ORF">MNY72_01630</name>
</gene>
<evidence type="ECO:0000313" key="4">
    <source>
        <dbReference type="EMBL" id="UNH31055.1"/>
    </source>
</evidence>
<dbReference type="PROSITE" id="PS51000">
    <property type="entry name" value="HTH_DEOR_2"/>
    <property type="match status" value="1"/>
</dbReference>
<keyword evidence="2" id="KW-0804">Transcription</keyword>
<dbReference type="GO" id="GO:0003700">
    <property type="term" value="F:DNA-binding transcription factor activity"/>
    <property type="evidence" value="ECO:0007669"/>
    <property type="project" value="InterPro"/>
</dbReference>
<dbReference type="RefSeq" id="WP_241542290.1">
    <property type="nucleotide sequence ID" value="NZ_CAWQWN010000001.1"/>
</dbReference>
<evidence type="ECO:0000256" key="1">
    <source>
        <dbReference type="ARBA" id="ARBA00023015"/>
    </source>
</evidence>
<dbReference type="Pfam" id="PF08220">
    <property type="entry name" value="HTH_DeoR"/>
    <property type="match status" value="1"/>
</dbReference>